<dbReference type="PANTHER" id="PTHR30417:SF1">
    <property type="entry name" value="N-ACETYLMURAMOYL-L-ALANINE AMIDASE AMID"/>
    <property type="match status" value="1"/>
</dbReference>
<dbReference type="GO" id="GO:0071555">
    <property type="term" value="P:cell wall organization"/>
    <property type="evidence" value="ECO:0007669"/>
    <property type="project" value="UniProtKB-KW"/>
</dbReference>
<evidence type="ECO:0000256" key="4">
    <source>
        <dbReference type="ARBA" id="ARBA00023316"/>
    </source>
</evidence>
<gene>
    <name evidence="7" type="ORF">ENK44_03605</name>
</gene>
<feature type="domain" description="N-acetylmuramoyl-L-alanine amidase" evidence="6">
    <location>
        <begin position="182"/>
        <end position="334"/>
    </location>
</feature>
<dbReference type="GO" id="GO:0009253">
    <property type="term" value="P:peptidoglycan catabolic process"/>
    <property type="evidence" value="ECO:0007669"/>
    <property type="project" value="InterPro"/>
</dbReference>
<evidence type="ECO:0000256" key="3">
    <source>
        <dbReference type="ARBA" id="ARBA00022801"/>
    </source>
</evidence>
<dbReference type="CDD" id="cd06583">
    <property type="entry name" value="PGRP"/>
    <property type="match status" value="1"/>
</dbReference>
<feature type="region of interest" description="Disordered" evidence="5">
    <location>
        <begin position="138"/>
        <end position="165"/>
    </location>
</feature>
<dbReference type="SMART" id="SM00644">
    <property type="entry name" value="Ami_2"/>
    <property type="match status" value="1"/>
</dbReference>
<organism evidence="7">
    <name type="scientific">Caldithrix abyssi</name>
    <dbReference type="NCBI Taxonomy" id="187145"/>
    <lineage>
        <taxon>Bacteria</taxon>
        <taxon>Pseudomonadati</taxon>
        <taxon>Calditrichota</taxon>
        <taxon>Calditrichia</taxon>
        <taxon>Calditrichales</taxon>
        <taxon>Calditrichaceae</taxon>
        <taxon>Caldithrix</taxon>
    </lineage>
</organism>
<evidence type="ECO:0000313" key="7">
    <source>
        <dbReference type="EMBL" id="HGY54767.1"/>
    </source>
</evidence>
<sequence>MQEFEAYLAILFKFLTASLLIERILEYLDKIFTFLGFAGGNKKMLIRLSGQALSEDEEESRIRLKMLLMQTVGVISGMVICYSSKLGIARELGFVTGDTLKWWDVFLSGMLISGGSEPIHNLINFLKEKKDLLKTERRRLESGQTGTPVEKNKLPRSTGGGESSPKFPHLKLSYDGGIYPDKPGHSLRKNNPRFIVIHHSATREDLTFEDIVKIEQKEITNEKGSYRLDPSFHCVITKDGKYHNYCRWDSVGWHLARGKTIYNANSLGLCFVGNFENRKNVKGYNTWNSNPRPTEAQIETGARMLALWRYLYDIDEKNVVGHRSVKKRHTACPGNNFPLDRLIAKSTQIMNDWEKQAAVKRELDTFANQKYIYV</sequence>
<dbReference type="GO" id="GO:0008745">
    <property type="term" value="F:N-acetylmuramoyl-L-alanine amidase activity"/>
    <property type="evidence" value="ECO:0007669"/>
    <property type="project" value="UniProtKB-EC"/>
</dbReference>
<dbReference type="Pfam" id="PF01510">
    <property type="entry name" value="Amidase_2"/>
    <property type="match status" value="1"/>
</dbReference>
<keyword evidence="3" id="KW-0378">Hydrolase</keyword>
<dbReference type="EC" id="3.5.1.28" evidence="2"/>
<evidence type="ECO:0000256" key="2">
    <source>
        <dbReference type="ARBA" id="ARBA00011901"/>
    </source>
</evidence>
<dbReference type="InterPro" id="IPR051206">
    <property type="entry name" value="NAMLAA_amidase_2"/>
</dbReference>
<evidence type="ECO:0000256" key="1">
    <source>
        <dbReference type="ARBA" id="ARBA00001561"/>
    </source>
</evidence>
<dbReference type="Gene3D" id="3.40.80.10">
    <property type="entry name" value="Peptidoglycan recognition protein-like"/>
    <property type="match status" value="1"/>
</dbReference>
<evidence type="ECO:0000259" key="6">
    <source>
        <dbReference type="SMART" id="SM00644"/>
    </source>
</evidence>
<dbReference type="SUPFAM" id="SSF55846">
    <property type="entry name" value="N-acetylmuramoyl-L-alanine amidase-like"/>
    <property type="match status" value="1"/>
</dbReference>
<dbReference type="GO" id="GO:0009254">
    <property type="term" value="P:peptidoglycan turnover"/>
    <property type="evidence" value="ECO:0007669"/>
    <property type="project" value="TreeGrafter"/>
</dbReference>
<dbReference type="EMBL" id="DRQG01000031">
    <property type="protein sequence ID" value="HGY54767.1"/>
    <property type="molecule type" value="Genomic_DNA"/>
</dbReference>
<dbReference type="InterPro" id="IPR036505">
    <property type="entry name" value="Amidase/PGRP_sf"/>
</dbReference>
<dbReference type="Proteomes" id="UP000885779">
    <property type="component" value="Unassembled WGS sequence"/>
</dbReference>
<dbReference type="InterPro" id="IPR002502">
    <property type="entry name" value="Amidase_domain"/>
</dbReference>
<dbReference type="AlphaFoldDB" id="A0A7V4WUU1"/>
<proteinExistence type="predicted"/>
<comment type="caution">
    <text evidence="7">The sequence shown here is derived from an EMBL/GenBank/DDBJ whole genome shotgun (WGS) entry which is preliminary data.</text>
</comment>
<dbReference type="PANTHER" id="PTHR30417">
    <property type="entry name" value="N-ACETYLMURAMOYL-L-ALANINE AMIDASE AMID"/>
    <property type="match status" value="1"/>
</dbReference>
<comment type="catalytic activity">
    <reaction evidence="1">
        <text>Hydrolyzes the link between N-acetylmuramoyl residues and L-amino acid residues in certain cell-wall glycopeptides.</text>
        <dbReference type="EC" id="3.5.1.28"/>
    </reaction>
</comment>
<keyword evidence="4" id="KW-0961">Cell wall biogenesis/degradation</keyword>
<protein>
    <recommendedName>
        <fullName evidence="2">N-acetylmuramoyl-L-alanine amidase</fullName>
        <ecNumber evidence="2">3.5.1.28</ecNumber>
    </recommendedName>
</protein>
<evidence type="ECO:0000256" key="5">
    <source>
        <dbReference type="SAM" id="MobiDB-lite"/>
    </source>
</evidence>
<reference evidence="7" key="1">
    <citation type="journal article" date="2020" name="mSystems">
        <title>Genome- and Community-Level Interaction Insights into Carbon Utilization and Element Cycling Functions of Hydrothermarchaeota in Hydrothermal Sediment.</title>
        <authorList>
            <person name="Zhou Z."/>
            <person name="Liu Y."/>
            <person name="Xu W."/>
            <person name="Pan J."/>
            <person name="Luo Z.H."/>
            <person name="Li M."/>
        </authorList>
    </citation>
    <scope>NUCLEOTIDE SEQUENCE [LARGE SCALE GENOMIC DNA]</scope>
    <source>
        <strain evidence="7">HyVt-577</strain>
    </source>
</reference>
<name>A0A7V4WUU1_CALAY</name>
<accession>A0A7V4WUU1</accession>